<evidence type="ECO:0000313" key="2">
    <source>
        <dbReference type="EnsemblMetazoa" id="Aqu2.1.02047_001"/>
    </source>
</evidence>
<keyword evidence="1" id="KW-1133">Transmembrane helix</keyword>
<accession>A0A1X7SIV3</accession>
<name>A0A1X7SIV3_AMPQE</name>
<reference evidence="2" key="1">
    <citation type="submission" date="2017-05" db="UniProtKB">
        <authorList>
            <consortium name="EnsemblMetazoa"/>
        </authorList>
    </citation>
    <scope>IDENTIFICATION</scope>
</reference>
<dbReference type="AlphaFoldDB" id="A0A1X7SIV3"/>
<evidence type="ECO:0000256" key="1">
    <source>
        <dbReference type="SAM" id="Phobius"/>
    </source>
</evidence>
<keyword evidence="1" id="KW-0472">Membrane</keyword>
<proteinExistence type="predicted"/>
<keyword evidence="1" id="KW-0812">Transmembrane</keyword>
<organism evidence="2">
    <name type="scientific">Amphimedon queenslandica</name>
    <name type="common">Sponge</name>
    <dbReference type="NCBI Taxonomy" id="400682"/>
    <lineage>
        <taxon>Eukaryota</taxon>
        <taxon>Metazoa</taxon>
        <taxon>Porifera</taxon>
        <taxon>Demospongiae</taxon>
        <taxon>Heteroscleromorpha</taxon>
        <taxon>Haplosclerida</taxon>
        <taxon>Niphatidae</taxon>
        <taxon>Amphimedon</taxon>
    </lineage>
</organism>
<feature type="transmembrane region" description="Helical" evidence="1">
    <location>
        <begin position="12"/>
        <end position="30"/>
    </location>
</feature>
<protein>
    <submittedName>
        <fullName evidence="2">Uncharacterized protein</fullName>
    </submittedName>
</protein>
<dbReference type="EnsemblMetazoa" id="Aqu2.1.02047_001">
    <property type="protein sequence ID" value="Aqu2.1.02047_001"/>
    <property type="gene ID" value="Aqu2.1.02047"/>
</dbReference>
<dbReference type="InParanoid" id="A0A1X7SIV3"/>
<sequence>MAAYSSDFKHLFSNLGQSYLLMVCFVNAFSGKLCDLKSYVSSKKGMNMKPMKINCLLFLVLTLFRRNIDFYEVFL</sequence>